<keyword evidence="3" id="KW-1185">Reference proteome</keyword>
<dbReference type="VEuPathDB" id="VectorBase:AFAF015912"/>
<dbReference type="EMBL" id="AXCN02000925">
    <property type="status" value="NOT_ANNOTATED_CDS"/>
    <property type="molecule type" value="Genomic_DNA"/>
</dbReference>
<dbReference type="Proteomes" id="UP000075886">
    <property type="component" value="Unassembled WGS sequence"/>
</dbReference>
<feature type="compositionally biased region" description="Polar residues" evidence="1">
    <location>
        <begin position="1"/>
        <end position="14"/>
    </location>
</feature>
<evidence type="ECO:0000256" key="1">
    <source>
        <dbReference type="SAM" id="MobiDB-lite"/>
    </source>
</evidence>
<organism evidence="2 3">
    <name type="scientific">Anopheles farauti</name>
    <dbReference type="NCBI Taxonomy" id="69004"/>
    <lineage>
        <taxon>Eukaryota</taxon>
        <taxon>Metazoa</taxon>
        <taxon>Ecdysozoa</taxon>
        <taxon>Arthropoda</taxon>
        <taxon>Hexapoda</taxon>
        <taxon>Insecta</taxon>
        <taxon>Pterygota</taxon>
        <taxon>Neoptera</taxon>
        <taxon>Endopterygota</taxon>
        <taxon>Diptera</taxon>
        <taxon>Nematocera</taxon>
        <taxon>Culicoidea</taxon>
        <taxon>Culicidae</taxon>
        <taxon>Anophelinae</taxon>
        <taxon>Anopheles</taxon>
    </lineage>
</organism>
<proteinExistence type="predicted"/>
<sequence length="120" mass="12300">MASCTEIKSTSTEQAMMDSRKQAVVTNHSADCVRKLSTATTQQGLMINTPPPPPPKPPPPPPPTTTPAPPSPPPSPTPMPDVGVTVTEEGRVVGVVVELPEVLPIDSGGVSGVYQPPCGG</sequence>
<feature type="region of interest" description="Disordered" evidence="1">
    <location>
        <begin position="1"/>
        <end position="83"/>
    </location>
</feature>
<name>A0A182QSF5_9DIPT</name>
<dbReference type="AlphaFoldDB" id="A0A182QSF5"/>
<evidence type="ECO:0000313" key="2">
    <source>
        <dbReference type="EnsemblMetazoa" id="AFAF015912-PA"/>
    </source>
</evidence>
<reference evidence="2" key="2">
    <citation type="submission" date="2020-05" db="UniProtKB">
        <authorList>
            <consortium name="EnsemblMetazoa"/>
        </authorList>
    </citation>
    <scope>IDENTIFICATION</scope>
    <source>
        <strain evidence="2">FAR1</strain>
    </source>
</reference>
<protein>
    <submittedName>
        <fullName evidence="2">Uncharacterized protein</fullName>
    </submittedName>
</protein>
<dbReference type="EMBL" id="AXCN02000924">
    <property type="status" value="NOT_ANNOTATED_CDS"/>
    <property type="molecule type" value="Genomic_DNA"/>
</dbReference>
<dbReference type="EnsemblMetazoa" id="AFAF015912-RA">
    <property type="protein sequence ID" value="AFAF015912-PA"/>
    <property type="gene ID" value="AFAF015912"/>
</dbReference>
<feature type="compositionally biased region" description="Polar residues" evidence="1">
    <location>
        <begin position="37"/>
        <end position="46"/>
    </location>
</feature>
<evidence type="ECO:0000313" key="3">
    <source>
        <dbReference type="Proteomes" id="UP000075886"/>
    </source>
</evidence>
<feature type="compositionally biased region" description="Pro residues" evidence="1">
    <location>
        <begin position="49"/>
        <end position="79"/>
    </location>
</feature>
<accession>A0A182QSF5</accession>
<reference evidence="3" key="1">
    <citation type="submission" date="2014-01" db="EMBL/GenBank/DDBJ databases">
        <title>The Genome Sequence of Anopheles farauti FAR1 (V2).</title>
        <authorList>
            <consortium name="The Broad Institute Genomics Platform"/>
            <person name="Neafsey D.E."/>
            <person name="Besansky N."/>
            <person name="Howell P."/>
            <person name="Walton C."/>
            <person name="Young S.K."/>
            <person name="Zeng Q."/>
            <person name="Gargeya S."/>
            <person name="Fitzgerald M."/>
            <person name="Haas B."/>
            <person name="Abouelleil A."/>
            <person name="Allen A.W."/>
            <person name="Alvarado L."/>
            <person name="Arachchi H.M."/>
            <person name="Berlin A.M."/>
            <person name="Chapman S.B."/>
            <person name="Gainer-Dewar J."/>
            <person name="Goldberg J."/>
            <person name="Griggs A."/>
            <person name="Gujja S."/>
            <person name="Hansen M."/>
            <person name="Howarth C."/>
            <person name="Imamovic A."/>
            <person name="Ireland A."/>
            <person name="Larimer J."/>
            <person name="McCowan C."/>
            <person name="Murphy C."/>
            <person name="Pearson M."/>
            <person name="Poon T.W."/>
            <person name="Priest M."/>
            <person name="Roberts A."/>
            <person name="Saif S."/>
            <person name="Shea T."/>
            <person name="Sisk P."/>
            <person name="Sykes S."/>
            <person name="Wortman J."/>
            <person name="Nusbaum C."/>
            <person name="Birren B."/>
        </authorList>
    </citation>
    <scope>NUCLEOTIDE SEQUENCE [LARGE SCALE GENOMIC DNA]</scope>
    <source>
        <strain evidence="3">FAR1</strain>
    </source>
</reference>